<keyword evidence="2" id="KW-1185">Reference proteome</keyword>
<dbReference type="RefSeq" id="XP_008062865.2">
    <property type="nucleotide sequence ID" value="XM_008064674.2"/>
</dbReference>
<evidence type="ECO:0000313" key="3">
    <source>
        <dbReference type="RefSeq" id="XP_008062865.2"/>
    </source>
</evidence>
<reference evidence="3" key="1">
    <citation type="submission" date="2025-08" db="UniProtKB">
        <authorList>
            <consortium name="RefSeq"/>
        </authorList>
    </citation>
    <scope>IDENTIFICATION</scope>
</reference>
<protein>
    <submittedName>
        <fullName evidence="3">IQ domain-containing protein H-like</fullName>
    </submittedName>
</protein>
<organism evidence="2 3">
    <name type="scientific">Carlito syrichta</name>
    <name type="common">Philippine tarsier</name>
    <name type="synonym">Tarsius syrichta</name>
    <dbReference type="NCBI Taxonomy" id="1868482"/>
    <lineage>
        <taxon>Eukaryota</taxon>
        <taxon>Metazoa</taxon>
        <taxon>Chordata</taxon>
        <taxon>Craniata</taxon>
        <taxon>Vertebrata</taxon>
        <taxon>Euteleostomi</taxon>
        <taxon>Mammalia</taxon>
        <taxon>Eutheria</taxon>
        <taxon>Euarchontoglires</taxon>
        <taxon>Primates</taxon>
        <taxon>Haplorrhini</taxon>
        <taxon>Tarsiiformes</taxon>
        <taxon>Tarsiidae</taxon>
        <taxon>Carlito</taxon>
    </lineage>
</organism>
<accession>A0A1U7TYF2</accession>
<sequence length="226" mass="26039">MTAPRRFRREPLPPRATPRRRRGLEGGGEERRMRCVDLPPWLSPLRIRSGAGRAARAMALEAGSCDPVGSILIQVHEDLYQLKEKLTKFSPENKEETLDIQNLETAIKRTEMGLRIHIEKYLNVVNHHVLTTPINEESLYTPRASKWFPTVIDQKSFIFPLESEGKLWQPQRQRSPFPRIFPKVKQKIGLNVKIMQDPENSHHRAAVKASYGISLPHINQRKARGF</sequence>
<dbReference type="AlphaFoldDB" id="A0A1U7TYF2"/>
<dbReference type="KEGG" id="csyr:103267066"/>
<feature type="region of interest" description="Disordered" evidence="1">
    <location>
        <begin position="1"/>
        <end position="29"/>
    </location>
</feature>
<dbReference type="GeneID" id="103267066"/>
<dbReference type="PANTHER" id="PTHR14465:SF0">
    <property type="entry name" value="IQ DOMAIN-CONTAINING PROTEIN H"/>
    <property type="match status" value="1"/>
</dbReference>
<proteinExistence type="predicted"/>
<gene>
    <name evidence="3" type="primary">LOC103267066</name>
</gene>
<dbReference type="Proteomes" id="UP000189704">
    <property type="component" value="Unplaced"/>
</dbReference>
<evidence type="ECO:0000256" key="1">
    <source>
        <dbReference type="SAM" id="MobiDB-lite"/>
    </source>
</evidence>
<dbReference type="PANTHER" id="PTHR14465">
    <property type="entry name" value="IQ DOMAIN-CONTAINING PROTEIN H"/>
    <property type="match status" value="1"/>
</dbReference>
<dbReference type="InterPro" id="IPR038752">
    <property type="entry name" value="IQCH"/>
</dbReference>
<evidence type="ECO:0000313" key="2">
    <source>
        <dbReference type="Proteomes" id="UP000189704"/>
    </source>
</evidence>
<dbReference type="OrthoDB" id="2117703at2759"/>
<name>A0A1U7TYF2_CARSF</name>